<dbReference type="RefSeq" id="WP_344698764.1">
    <property type="nucleotide sequence ID" value="NZ_BAABBM010000001.1"/>
</dbReference>
<evidence type="ECO:0000256" key="4">
    <source>
        <dbReference type="SAM" id="Phobius"/>
    </source>
</evidence>
<dbReference type="Gene3D" id="1.10.10.10">
    <property type="entry name" value="Winged helix-like DNA-binding domain superfamily/Winged helix DNA-binding domain"/>
    <property type="match status" value="1"/>
</dbReference>
<name>A0ABP7L5A4_9SPHN</name>
<keyword evidence="2" id="KW-0238">DNA-binding</keyword>
<dbReference type="InterPro" id="IPR036388">
    <property type="entry name" value="WH-like_DNA-bd_sf"/>
</dbReference>
<dbReference type="EMBL" id="BAABBM010000001">
    <property type="protein sequence ID" value="GAA3894370.1"/>
    <property type="molecule type" value="Genomic_DNA"/>
</dbReference>
<dbReference type="SMART" id="SM00421">
    <property type="entry name" value="HTH_LUXR"/>
    <property type="match status" value="1"/>
</dbReference>
<dbReference type="Pfam" id="PF00196">
    <property type="entry name" value="GerE"/>
    <property type="match status" value="1"/>
</dbReference>
<dbReference type="PANTHER" id="PTHR44688:SF16">
    <property type="entry name" value="DNA-BINDING TRANSCRIPTIONAL ACTIVATOR DEVR_DOSR"/>
    <property type="match status" value="1"/>
</dbReference>
<comment type="caution">
    <text evidence="6">The sequence shown here is derived from an EMBL/GenBank/DDBJ whole genome shotgun (WGS) entry which is preliminary data.</text>
</comment>
<reference evidence="7" key="1">
    <citation type="journal article" date="2019" name="Int. J. Syst. Evol. Microbiol.">
        <title>The Global Catalogue of Microorganisms (GCM) 10K type strain sequencing project: providing services to taxonomists for standard genome sequencing and annotation.</title>
        <authorList>
            <consortium name="The Broad Institute Genomics Platform"/>
            <consortium name="The Broad Institute Genome Sequencing Center for Infectious Disease"/>
            <person name="Wu L."/>
            <person name="Ma J."/>
        </authorList>
    </citation>
    <scope>NUCLEOTIDE SEQUENCE [LARGE SCALE GENOMIC DNA]</scope>
    <source>
        <strain evidence="7">JCM 17543</strain>
    </source>
</reference>
<dbReference type="InterPro" id="IPR016032">
    <property type="entry name" value="Sig_transdc_resp-reg_C-effctor"/>
</dbReference>
<dbReference type="PROSITE" id="PS50043">
    <property type="entry name" value="HTH_LUXR_2"/>
    <property type="match status" value="1"/>
</dbReference>
<gene>
    <name evidence="6" type="ORF">GCM10022276_11920</name>
</gene>
<dbReference type="PANTHER" id="PTHR44688">
    <property type="entry name" value="DNA-BINDING TRANSCRIPTIONAL ACTIVATOR DEVR_DOSR"/>
    <property type="match status" value="1"/>
</dbReference>
<proteinExistence type="predicted"/>
<evidence type="ECO:0000256" key="2">
    <source>
        <dbReference type="ARBA" id="ARBA00023125"/>
    </source>
</evidence>
<evidence type="ECO:0000256" key="1">
    <source>
        <dbReference type="ARBA" id="ARBA00023015"/>
    </source>
</evidence>
<evidence type="ECO:0000259" key="5">
    <source>
        <dbReference type="PROSITE" id="PS50043"/>
    </source>
</evidence>
<feature type="transmembrane region" description="Helical" evidence="4">
    <location>
        <begin position="128"/>
        <end position="149"/>
    </location>
</feature>
<keyword evidence="4" id="KW-1133">Transmembrane helix</keyword>
<keyword evidence="1" id="KW-0805">Transcription regulation</keyword>
<keyword evidence="4" id="KW-0472">Membrane</keyword>
<evidence type="ECO:0000256" key="3">
    <source>
        <dbReference type="ARBA" id="ARBA00023163"/>
    </source>
</evidence>
<protein>
    <recommendedName>
        <fullName evidence="5">HTH luxR-type domain-containing protein</fullName>
    </recommendedName>
</protein>
<dbReference type="Proteomes" id="UP001500827">
    <property type="component" value="Unassembled WGS sequence"/>
</dbReference>
<dbReference type="InterPro" id="IPR000792">
    <property type="entry name" value="Tscrpt_reg_LuxR_C"/>
</dbReference>
<feature type="domain" description="HTH luxR-type" evidence="5">
    <location>
        <begin position="7"/>
        <end position="72"/>
    </location>
</feature>
<keyword evidence="7" id="KW-1185">Reference proteome</keyword>
<evidence type="ECO:0000313" key="6">
    <source>
        <dbReference type="EMBL" id="GAA3894370.1"/>
    </source>
</evidence>
<keyword evidence="3" id="KW-0804">Transcription</keyword>
<evidence type="ECO:0000313" key="7">
    <source>
        <dbReference type="Proteomes" id="UP001500827"/>
    </source>
</evidence>
<dbReference type="SUPFAM" id="SSF46894">
    <property type="entry name" value="C-terminal effector domain of the bipartite response regulators"/>
    <property type="match status" value="1"/>
</dbReference>
<sequence length="158" mass="16948">MISLDDEGSATTILTARQAQCLRGVLELKSAKEIARDLGISPHAVEKHLRICREKFGVATSAEAARYFARQSRGNEFPHYDISDLVSGSHTRDGGPVLEQPATPNLAALEETYGALSDDHPLTPLQTLLAIAAVSFVSIVGLLLLVACAEGIRRLVTN</sequence>
<keyword evidence="4" id="KW-0812">Transmembrane</keyword>
<accession>A0ABP7L5A4</accession>
<organism evidence="6 7">
    <name type="scientific">Sphingomonas limnosediminicola</name>
    <dbReference type="NCBI Taxonomy" id="940133"/>
    <lineage>
        <taxon>Bacteria</taxon>
        <taxon>Pseudomonadati</taxon>
        <taxon>Pseudomonadota</taxon>
        <taxon>Alphaproteobacteria</taxon>
        <taxon>Sphingomonadales</taxon>
        <taxon>Sphingomonadaceae</taxon>
        <taxon>Sphingomonas</taxon>
    </lineage>
</organism>
<dbReference type="CDD" id="cd06170">
    <property type="entry name" value="LuxR_C_like"/>
    <property type="match status" value="1"/>
</dbReference>